<gene>
    <name evidence="2" type="ORF">CU100_09575</name>
</gene>
<dbReference type="Pfam" id="PF23859">
    <property type="entry name" value="DpdA"/>
    <property type="match status" value="1"/>
</dbReference>
<evidence type="ECO:0000313" key="3">
    <source>
        <dbReference type="Proteomes" id="UP000241158"/>
    </source>
</evidence>
<dbReference type="EMBL" id="PGGN01000002">
    <property type="protein sequence ID" value="PSH57926.1"/>
    <property type="molecule type" value="Genomic_DNA"/>
</dbReference>
<reference evidence="3" key="1">
    <citation type="submission" date="2017-11" db="EMBL/GenBank/DDBJ databases">
        <authorList>
            <person name="Kuznetsova I."/>
            <person name="Sazanova A."/>
            <person name="Chirak E."/>
            <person name="Safronova V."/>
            <person name="Willems A."/>
        </authorList>
    </citation>
    <scope>NUCLEOTIDE SEQUENCE [LARGE SCALE GENOMIC DNA]</scope>
    <source>
        <strain evidence="3">PEPV15</strain>
    </source>
</reference>
<feature type="domain" description="DeoxyPurine in DNA protein A" evidence="1">
    <location>
        <begin position="2"/>
        <end position="224"/>
    </location>
</feature>
<name>A0A2P7AUN5_9HYPH</name>
<dbReference type="Proteomes" id="UP000241158">
    <property type="component" value="Unassembled WGS sequence"/>
</dbReference>
<protein>
    <recommendedName>
        <fullName evidence="1">DeoxyPurine in DNA protein A domain-containing protein</fullName>
    </recommendedName>
</protein>
<dbReference type="RefSeq" id="WP_106716367.1">
    <property type="nucleotide sequence ID" value="NZ_JACHXT010000001.1"/>
</dbReference>
<accession>A0A2P7AUN5</accession>
<proteinExistence type="predicted"/>
<evidence type="ECO:0000259" key="1">
    <source>
        <dbReference type="Pfam" id="PF23859"/>
    </source>
</evidence>
<organism evidence="2 3">
    <name type="scientific">Phyllobacterium endophyticum</name>
    <dbReference type="NCBI Taxonomy" id="1149773"/>
    <lineage>
        <taxon>Bacteria</taxon>
        <taxon>Pseudomonadati</taxon>
        <taxon>Pseudomonadota</taxon>
        <taxon>Alphaproteobacteria</taxon>
        <taxon>Hyphomicrobiales</taxon>
        <taxon>Phyllobacteriaceae</taxon>
        <taxon>Phyllobacterium</taxon>
    </lineage>
</organism>
<evidence type="ECO:0000313" key="2">
    <source>
        <dbReference type="EMBL" id="PSH57926.1"/>
    </source>
</evidence>
<dbReference type="AlphaFoldDB" id="A0A2P7AUN5"/>
<sequence length="263" mass="29303">MSVRFYVGLHQPGDAENFNRACISVRRLKGRKKPVDCADVLVDSGAFTEINLHGGYRSSVEEYANELRRLHSAGVINIAAAVAQDYMCEPVMLVKTGLTIEDHQRLTIKRYDALVAELERLFGGSIPFHVMPVLQGFAPQDYANHVRMYGDRLKPGMWVGVGSVCKRNGIPEKIIEVLFAIHAVRPDLRLHGFGIKQTSLLHPGVRAMLYSADSMAWSFAARKQGRDGNSWKEAKAFADRVQGAASRAFEAWQLPLPLWRVAA</sequence>
<keyword evidence="3" id="KW-1185">Reference proteome</keyword>
<comment type="caution">
    <text evidence="2">The sequence shown here is derived from an EMBL/GenBank/DDBJ whole genome shotgun (WGS) entry which is preliminary data.</text>
</comment>
<dbReference type="OrthoDB" id="8116828at2"/>
<dbReference type="InterPro" id="IPR055645">
    <property type="entry name" value="DpdA"/>
</dbReference>